<proteinExistence type="predicted"/>
<comment type="caution">
    <text evidence="3">The sequence shown here is derived from an EMBL/GenBank/DDBJ whole genome shotgun (WGS) entry which is preliminary data.</text>
</comment>
<reference evidence="3 4" key="1">
    <citation type="submission" date="2019-03" db="EMBL/GenBank/DDBJ databases">
        <title>Burkholderia cepacia outbreak.</title>
        <authorList>
            <person name="Farzana R."/>
            <person name="Walsh T.R."/>
        </authorList>
    </citation>
    <scope>NUCLEOTIDE SEQUENCE [LARGE SCALE GENOMIC DNA]</scope>
    <source>
        <strain evidence="4">d13</strain>
    </source>
</reference>
<dbReference type="Proteomes" id="UP000298234">
    <property type="component" value="Unassembled WGS sequence"/>
</dbReference>
<gene>
    <name evidence="3" type="ORF">E3D37_26730</name>
</gene>
<feature type="region of interest" description="Disordered" evidence="1">
    <location>
        <begin position="58"/>
        <end position="87"/>
    </location>
</feature>
<evidence type="ECO:0000256" key="2">
    <source>
        <dbReference type="SAM" id="Phobius"/>
    </source>
</evidence>
<name>A0AAX2RKQ1_BURCE</name>
<evidence type="ECO:0000256" key="1">
    <source>
        <dbReference type="SAM" id="MobiDB-lite"/>
    </source>
</evidence>
<feature type="region of interest" description="Disordered" evidence="1">
    <location>
        <begin position="1"/>
        <end position="20"/>
    </location>
</feature>
<dbReference type="GeneID" id="99665408"/>
<keyword evidence="2" id="KW-1133">Transmembrane helix</keyword>
<dbReference type="AlphaFoldDB" id="A0AAX2RKQ1"/>
<keyword evidence="2" id="KW-0812">Transmembrane</keyword>
<keyword evidence="2" id="KW-0472">Membrane</keyword>
<protein>
    <submittedName>
        <fullName evidence="3">Uncharacterized protein</fullName>
    </submittedName>
</protein>
<evidence type="ECO:0000313" key="3">
    <source>
        <dbReference type="EMBL" id="TEU41613.1"/>
    </source>
</evidence>
<organism evidence="3 4">
    <name type="scientific">Burkholderia cepacia</name>
    <name type="common">Pseudomonas cepacia</name>
    <dbReference type="NCBI Taxonomy" id="292"/>
    <lineage>
        <taxon>Bacteria</taxon>
        <taxon>Pseudomonadati</taxon>
        <taxon>Pseudomonadota</taxon>
        <taxon>Betaproteobacteria</taxon>
        <taxon>Burkholderiales</taxon>
        <taxon>Burkholderiaceae</taxon>
        <taxon>Burkholderia</taxon>
        <taxon>Burkholderia cepacia complex</taxon>
    </lineage>
</organism>
<evidence type="ECO:0000313" key="4">
    <source>
        <dbReference type="Proteomes" id="UP000298234"/>
    </source>
</evidence>
<feature type="transmembrane region" description="Helical" evidence="2">
    <location>
        <begin position="28"/>
        <end position="48"/>
    </location>
</feature>
<accession>A0AAX2RKQ1</accession>
<dbReference type="EMBL" id="SNSQ01000035">
    <property type="protein sequence ID" value="TEU41613.1"/>
    <property type="molecule type" value="Genomic_DNA"/>
</dbReference>
<feature type="compositionally biased region" description="Polar residues" evidence="1">
    <location>
        <begin position="76"/>
        <end position="87"/>
    </location>
</feature>
<sequence>MSMETENALPGDQAPALPSGSKVEMTPLGKLVIALVAIGVGFAAWTYYQGQESRPHGVAAANHPAMQPVAREAARPSQTPTGAPSSDQVFRVLEKERRDRAIQVAAWRAVSESSRQQVADLASAMEALDAKVAAIQKMPAPPRPAKEEVAEGARAVHKAADAAKATASIDVASLPIETVTAQAMGLTGFGKGVVGIGGQKLSVGQSLQQGETIVAIDPESRSIVTNRRIINVTN</sequence>
<dbReference type="RefSeq" id="WP_134256830.1">
    <property type="nucleotide sequence ID" value="NZ_SNSG01000032.1"/>
</dbReference>